<name>A0A7J0FQV2_9ERIC</name>
<dbReference type="Proteomes" id="UP000585474">
    <property type="component" value="Unassembled WGS sequence"/>
</dbReference>
<accession>A0A7J0FQV2</accession>
<gene>
    <name evidence="1" type="ORF">Acr_14g0004020</name>
</gene>
<sequence>MDFLHWFALLVSGQTSVHIPKHLPALLYHSESFRYPCTCFEYLCAMVASLSILFANTTGPMSDSSSLCLDTPLQSV</sequence>
<dbReference type="AlphaFoldDB" id="A0A7J0FQV2"/>
<protein>
    <submittedName>
        <fullName evidence="1">Uncharacterized protein</fullName>
    </submittedName>
</protein>
<evidence type="ECO:0000313" key="1">
    <source>
        <dbReference type="EMBL" id="GFZ00767.1"/>
    </source>
</evidence>
<evidence type="ECO:0000313" key="2">
    <source>
        <dbReference type="Proteomes" id="UP000585474"/>
    </source>
</evidence>
<reference evidence="1 2" key="1">
    <citation type="submission" date="2019-07" db="EMBL/GenBank/DDBJ databases">
        <title>De Novo Assembly of kiwifruit Actinidia rufa.</title>
        <authorList>
            <person name="Sugita-Konishi S."/>
            <person name="Sato K."/>
            <person name="Mori E."/>
            <person name="Abe Y."/>
            <person name="Kisaki G."/>
            <person name="Hamano K."/>
            <person name="Suezawa K."/>
            <person name="Otani M."/>
            <person name="Fukuda T."/>
            <person name="Manabe T."/>
            <person name="Gomi K."/>
            <person name="Tabuchi M."/>
            <person name="Akimitsu K."/>
            <person name="Kataoka I."/>
        </authorList>
    </citation>
    <scope>NUCLEOTIDE SEQUENCE [LARGE SCALE GENOMIC DNA]</scope>
    <source>
        <strain evidence="2">cv. Fuchu</strain>
    </source>
</reference>
<dbReference type="EMBL" id="BJWL01000014">
    <property type="protein sequence ID" value="GFZ00767.1"/>
    <property type="molecule type" value="Genomic_DNA"/>
</dbReference>
<comment type="caution">
    <text evidence="1">The sequence shown here is derived from an EMBL/GenBank/DDBJ whole genome shotgun (WGS) entry which is preliminary data.</text>
</comment>
<organism evidence="1 2">
    <name type="scientific">Actinidia rufa</name>
    <dbReference type="NCBI Taxonomy" id="165716"/>
    <lineage>
        <taxon>Eukaryota</taxon>
        <taxon>Viridiplantae</taxon>
        <taxon>Streptophyta</taxon>
        <taxon>Embryophyta</taxon>
        <taxon>Tracheophyta</taxon>
        <taxon>Spermatophyta</taxon>
        <taxon>Magnoliopsida</taxon>
        <taxon>eudicotyledons</taxon>
        <taxon>Gunneridae</taxon>
        <taxon>Pentapetalae</taxon>
        <taxon>asterids</taxon>
        <taxon>Ericales</taxon>
        <taxon>Actinidiaceae</taxon>
        <taxon>Actinidia</taxon>
    </lineage>
</organism>
<proteinExistence type="predicted"/>
<keyword evidence="2" id="KW-1185">Reference proteome</keyword>